<gene>
    <name evidence="1" type="ORF">NEOLEDRAFT_1139189</name>
</gene>
<organism evidence="1 2">
    <name type="scientific">Neolentinus lepideus HHB14362 ss-1</name>
    <dbReference type="NCBI Taxonomy" id="1314782"/>
    <lineage>
        <taxon>Eukaryota</taxon>
        <taxon>Fungi</taxon>
        <taxon>Dikarya</taxon>
        <taxon>Basidiomycota</taxon>
        <taxon>Agaricomycotina</taxon>
        <taxon>Agaricomycetes</taxon>
        <taxon>Gloeophyllales</taxon>
        <taxon>Gloeophyllaceae</taxon>
        <taxon>Neolentinus</taxon>
    </lineage>
</organism>
<dbReference type="InParanoid" id="A0A165PW11"/>
<name>A0A165PW11_9AGAM</name>
<proteinExistence type="predicted"/>
<accession>A0A165PW11</accession>
<reference evidence="1 2" key="1">
    <citation type="journal article" date="2016" name="Mol. Biol. Evol.">
        <title>Comparative Genomics of Early-Diverging Mushroom-Forming Fungi Provides Insights into the Origins of Lignocellulose Decay Capabilities.</title>
        <authorList>
            <person name="Nagy L.G."/>
            <person name="Riley R."/>
            <person name="Tritt A."/>
            <person name="Adam C."/>
            <person name="Daum C."/>
            <person name="Floudas D."/>
            <person name="Sun H."/>
            <person name="Yadav J.S."/>
            <person name="Pangilinan J."/>
            <person name="Larsson K.H."/>
            <person name="Matsuura K."/>
            <person name="Barry K."/>
            <person name="Labutti K."/>
            <person name="Kuo R."/>
            <person name="Ohm R.A."/>
            <person name="Bhattacharya S.S."/>
            <person name="Shirouzu T."/>
            <person name="Yoshinaga Y."/>
            <person name="Martin F.M."/>
            <person name="Grigoriev I.V."/>
            <person name="Hibbett D.S."/>
        </authorList>
    </citation>
    <scope>NUCLEOTIDE SEQUENCE [LARGE SCALE GENOMIC DNA]</scope>
    <source>
        <strain evidence="1 2">HHB14362 ss-1</strain>
    </source>
</reference>
<dbReference type="Proteomes" id="UP000076761">
    <property type="component" value="Unassembled WGS sequence"/>
</dbReference>
<dbReference type="AlphaFoldDB" id="A0A165PW11"/>
<dbReference type="OrthoDB" id="414243at2759"/>
<dbReference type="EMBL" id="KV425605">
    <property type="protein sequence ID" value="KZT21573.1"/>
    <property type="molecule type" value="Genomic_DNA"/>
</dbReference>
<evidence type="ECO:0000313" key="2">
    <source>
        <dbReference type="Proteomes" id="UP000076761"/>
    </source>
</evidence>
<protein>
    <submittedName>
        <fullName evidence="1">Uncharacterized protein</fullName>
    </submittedName>
</protein>
<evidence type="ECO:0000313" key="1">
    <source>
        <dbReference type="EMBL" id="KZT21573.1"/>
    </source>
</evidence>
<keyword evidence="2" id="KW-1185">Reference proteome</keyword>
<sequence length="88" mass="9380">MQSSSSDLSDISTSAFLASPPTPGFDSIINGLSTSNLSNTQQALLQSRTLVTSPSRLRMISSESSTDSPLSRVCTTTLRGQKSWRLVS</sequence>